<dbReference type="RefSeq" id="WP_111506991.1">
    <property type="nucleotide sequence ID" value="NZ_QKYN01000165.1"/>
</dbReference>
<feature type="region of interest" description="Disordered" evidence="1">
    <location>
        <begin position="61"/>
        <end position="87"/>
    </location>
</feature>
<gene>
    <name evidence="2" type="ORF">DN069_33365</name>
</gene>
<dbReference type="AlphaFoldDB" id="A0A2X0ID61"/>
<dbReference type="EMBL" id="QKYN01000165">
    <property type="protein sequence ID" value="RAG81341.1"/>
    <property type="molecule type" value="Genomic_DNA"/>
</dbReference>
<evidence type="ECO:0000313" key="3">
    <source>
        <dbReference type="Proteomes" id="UP000248889"/>
    </source>
</evidence>
<keyword evidence="3" id="KW-1185">Reference proteome</keyword>
<reference evidence="2 3" key="1">
    <citation type="submission" date="2018-06" db="EMBL/GenBank/DDBJ databases">
        <title>Streptacidiphilus pinicola sp. nov., isolated from pine grove soil.</title>
        <authorList>
            <person name="Roh S.G."/>
            <person name="Park S."/>
            <person name="Kim M.-K."/>
            <person name="Yun B.-R."/>
            <person name="Park J."/>
            <person name="Kim M.J."/>
            <person name="Kim Y.S."/>
            <person name="Kim S.B."/>
        </authorList>
    </citation>
    <scope>NUCLEOTIDE SEQUENCE [LARGE SCALE GENOMIC DNA]</scope>
    <source>
        <strain evidence="2 3">MMS16-CNU450</strain>
    </source>
</reference>
<protein>
    <submittedName>
        <fullName evidence="2">Uncharacterized protein</fullName>
    </submittedName>
</protein>
<name>A0A2X0ID61_9ACTN</name>
<comment type="caution">
    <text evidence="2">The sequence shown here is derived from an EMBL/GenBank/DDBJ whole genome shotgun (WGS) entry which is preliminary data.</text>
</comment>
<evidence type="ECO:0000313" key="2">
    <source>
        <dbReference type="EMBL" id="RAG81341.1"/>
    </source>
</evidence>
<evidence type="ECO:0000256" key="1">
    <source>
        <dbReference type="SAM" id="MobiDB-lite"/>
    </source>
</evidence>
<organism evidence="2 3">
    <name type="scientific">Streptacidiphilus pinicola</name>
    <dbReference type="NCBI Taxonomy" id="2219663"/>
    <lineage>
        <taxon>Bacteria</taxon>
        <taxon>Bacillati</taxon>
        <taxon>Actinomycetota</taxon>
        <taxon>Actinomycetes</taxon>
        <taxon>Kitasatosporales</taxon>
        <taxon>Streptomycetaceae</taxon>
        <taxon>Streptacidiphilus</taxon>
    </lineage>
</organism>
<proteinExistence type="predicted"/>
<accession>A0A2X0ID61</accession>
<sequence length="87" mass="9736">MAGTPTDGPVWPNPECPVLVDALTPGVPWREVRVMREDGTVTDPARCHDAHELRRLVHHERPGADLEDPAQSFWVDHPGEWPAADLR</sequence>
<dbReference type="Proteomes" id="UP000248889">
    <property type="component" value="Unassembled WGS sequence"/>
</dbReference>